<dbReference type="CDD" id="cd16652">
    <property type="entry name" value="dRING_Rmd5p-like"/>
    <property type="match status" value="1"/>
</dbReference>
<keyword evidence="5" id="KW-0862">Zinc</keyword>
<dbReference type="InterPro" id="IPR044063">
    <property type="entry name" value="ZF_RING_GID"/>
</dbReference>
<gene>
    <name evidence="12" type="primary">RMND5B</name>
    <name evidence="12" type="ORF">F1559_002495</name>
</gene>
<dbReference type="Gene3D" id="3.30.40.10">
    <property type="entry name" value="Zinc/RING finger domain, C3HC4 (zinc finger)"/>
    <property type="match status" value="1"/>
</dbReference>
<name>A0A7J7IHK8_9RHOD</name>
<feature type="domain" description="RING-Gid-type" evidence="11">
    <location>
        <begin position="217"/>
        <end position="259"/>
    </location>
</feature>
<evidence type="ECO:0000256" key="8">
    <source>
        <dbReference type="SAM" id="MobiDB-lite"/>
    </source>
</evidence>
<dbReference type="PROSITE" id="PS51867">
    <property type="entry name" value="ZF_RING_GID"/>
    <property type="match status" value="1"/>
</dbReference>
<dbReference type="InterPro" id="IPR037683">
    <property type="entry name" value="Rmd5_dRing"/>
</dbReference>
<dbReference type="InterPro" id="IPR001841">
    <property type="entry name" value="Znf_RING"/>
</dbReference>
<evidence type="ECO:0000313" key="13">
    <source>
        <dbReference type="Proteomes" id="UP000530660"/>
    </source>
</evidence>
<dbReference type="GO" id="GO:0008270">
    <property type="term" value="F:zinc ion binding"/>
    <property type="evidence" value="ECO:0007669"/>
    <property type="project" value="UniProtKB-KW"/>
</dbReference>
<evidence type="ECO:0000256" key="4">
    <source>
        <dbReference type="ARBA" id="ARBA00022771"/>
    </source>
</evidence>
<organism evidence="12 13">
    <name type="scientific">Cyanidiococcus yangmingshanensis</name>
    <dbReference type="NCBI Taxonomy" id="2690220"/>
    <lineage>
        <taxon>Eukaryota</taxon>
        <taxon>Rhodophyta</taxon>
        <taxon>Bangiophyceae</taxon>
        <taxon>Cyanidiales</taxon>
        <taxon>Cyanidiaceae</taxon>
        <taxon>Cyanidiococcus</taxon>
    </lineage>
</organism>
<dbReference type="InterPro" id="IPR045098">
    <property type="entry name" value="Fyv10_fam"/>
</dbReference>
<feature type="region of interest" description="Disordered" evidence="8">
    <location>
        <begin position="36"/>
        <end position="58"/>
    </location>
</feature>
<dbReference type="AlphaFoldDB" id="A0A7J7IHK8"/>
<dbReference type="InterPro" id="IPR013144">
    <property type="entry name" value="CRA_dom"/>
</dbReference>
<dbReference type="EMBL" id="VWRR01000011">
    <property type="protein sequence ID" value="KAF6002204.1"/>
    <property type="molecule type" value="Genomic_DNA"/>
</dbReference>
<dbReference type="GO" id="GO:0005634">
    <property type="term" value="C:nucleus"/>
    <property type="evidence" value="ECO:0007669"/>
    <property type="project" value="TreeGrafter"/>
</dbReference>
<evidence type="ECO:0000256" key="6">
    <source>
        <dbReference type="PROSITE-ProRule" id="PRU00175"/>
    </source>
</evidence>
<evidence type="ECO:0000256" key="5">
    <source>
        <dbReference type="ARBA" id="ARBA00022833"/>
    </source>
</evidence>
<evidence type="ECO:0000313" key="12">
    <source>
        <dbReference type="EMBL" id="KAF6002204.1"/>
    </source>
</evidence>
<evidence type="ECO:0000256" key="1">
    <source>
        <dbReference type="ARBA" id="ARBA00004496"/>
    </source>
</evidence>
<dbReference type="Proteomes" id="UP000530660">
    <property type="component" value="Unassembled WGS sequence"/>
</dbReference>
<comment type="caution">
    <text evidence="12">The sequence shown here is derived from an EMBL/GenBank/DDBJ whole genome shotgun (WGS) entry which is preliminary data.</text>
</comment>
<dbReference type="GO" id="GO:0043161">
    <property type="term" value="P:proteasome-mediated ubiquitin-dependent protein catabolic process"/>
    <property type="evidence" value="ECO:0007669"/>
    <property type="project" value="InterPro"/>
</dbReference>
<dbReference type="InterPro" id="IPR006595">
    <property type="entry name" value="CTLH_C"/>
</dbReference>
<dbReference type="SMART" id="SM00757">
    <property type="entry name" value="CRA"/>
    <property type="match status" value="1"/>
</dbReference>
<keyword evidence="13" id="KW-1185">Reference proteome</keyword>
<comment type="subcellular location">
    <subcellularLocation>
        <location evidence="1">Cytoplasm</location>
    </subcellularLocation>
</comment>
<dbReference type="Pfam" id="PF10607">
    <property type="entry name" value="CTLH"/>
    <property type="match status" value="1"/>
</dbReference>
<sequence length="273" mass="31222">MHCILHLIRKGELEPAIRWTQKNYASIHSDVTDQESISDIQSSMKEDDLSRSTGDSGTRLPMASVRSSLANQLRELEFKLHRLQFIAYLQQRRLSEALAYARQHLSRFQRSQSKEIQQLMACFAFASRISQSPYASLFTSALCDDVMQSFRRCFWALLNLSDESPLYSVVACGTIALPHLIRATRLLAARESWSQCDELPVEIDLGKKYKYHSIFVCPVSREQSTESNPPYLLPCGHVLCKETVNRLPRGNARFKCPYCPSEQQVAACRQIHF</sequence>
<dbReference type="FunFam" id="3.30.40.10:FF:000143">
    <property type="entry name" value="Regulator of gluconeogenesis Rmd5"/>
    <property type="match status" value="1"/>
</dbReference>
<evidence type="ECO:0000259" key="9">
    <source>
        <dbReference type="PROSITE" id="PS50089"/>
    </source>
</evidence>
<dbReference type="PANTHER" id="PTHR12170">
    <property type="entry name" value="MACROPHAGE ERYTHROBLAST ATTACHER-RELATED"/>
    <property type="match status" value="1"/>
</dbReference>
<dbReference type="SUPFAM" id="SSF57850">
    <property type="entry name" value="RING/U-box"/>
    <property type="match status" value="1"/>
</dbReference>
<dbReference type="InterPro" id="IPR024964">
    <property type="entry name" value="CTLH/CRA"/>
</dbReference>
<keyword evidence="2" id="KW-0963">Cytoplasm</keyword>
<dbReference type="PROSITE" id="PS50897">
    <property type="entry name" value="CTLH"/>
    <property type="match status" value="1"/>
</dbReference>
<proteinExistence type="predicted"/>
<dbReference type="GO" id="GO:0005737">
    <property type="term" value="C:cytoplasm"/>
    <property type="evidence" value="ECO:0007669"/>
    <property type="project" value="UniProtKB-SubCell"/>
</dbReference>
<dbReference type="GO" id="GO:0034657">
    <property type="term" value="C:GID complex"/>
    <property type="evidence" value="ECO:0007669"/>
    <property type="project" value="TreeGrafter"/>
</dbReference>
<accession>A0A7J7IHK8</accession>
<evidence type="ECO:0000256" key="3">
    <source>
        <dbReference type="ARBA" id="ARBA00022723"/>
    </source>
</evidence>
<dbReference type="OrthoDB" id="1933281at2759"/>
<feature type="domain" description="CTLH" evidence="10">
    <location>
        <begin position="1"/>
        <end position="96"/>
    </location>
</feature>
<evidence type="ECO:0000256" key="2">
    <source>
        <dbReference type="ARBA" id="ARBA00022490"/>
    </source>
</evidence>
<dbReference type="Pfam" id="PF13445">
    <property type="entry name" value="zf-RING_UBOX"/>
    <property type="match status" value="1"/>
</dbReference>
<feature type="zinc finger region" description="RING-Gid-type" evidence="7">
    <location>
        <begin position="217"/>
        <end position="259"/>
    </location>
</feature>
<dbReference type="GO" id="GO:0061630">
    <property type="term" value="F:ubiquitin protein ligase activity"/>
    <property type="evidence" value="ECO:0007669"/>
    <property type="project" value="InterPro"/>
</dbReference>
<feature type="domain" description="RING-type" evidence="9">
    <location>
        <begin position="217"/>
        <end position="259"/>
    </location>
</feature>
<reference evidence="12 13" key="1">
    <citation type="journal article" date="2020" name="J. Phycol.">
        <title>Comparative genome analysis reveals Cyanidiococcus gen. nov., a new extremophilic red algal genus sister to Cyanidioschyzon (Cyanidioschyzonaceae, Rhodophyta).</title>
        <authorList>
            <person name="Liu S.-L."/>
            <person name="Chiang Y.-R."/>
            <person name="Yoon H.S."/>
            <person name="Fu H.-Y."/>
        </authorList>
    </citation>
    <scope>NUCLEOTIDE SEQUENCE [LARGE SCALE GENOMIC DNA]</scope>
    <source>
        <strain evidence="12 13">THAL066</strain>
    </source>
</reference>
<keyword evidence="3" id="KW-0479">Metal-binding</keyword>
<evidence type="ECO:0000259" key="11">
    <source>
        <dbReference type="PROSITE" id="PS51867"/>
    </source>
</evidence>
<protein>
    <submittedName>
        <fullName evidence="12">Rmnd5bp</fullName>
    </submittedName>
</protein>
<keyword evidence="4 6" id="KW-0863">Zinc-finger</keyword>
<dbReference type="PROSITE" id="PS50089">
    <property type="entry name" value="ZF_RING_2"/>
    <property type="match status" value="1"/>
</dbReference>
<evidence type="ECO:0000259" key="10">
    <source>
        <dbReference type="PROSITE" id="PS50897"/>
    </source>
</evidence>
<evidence type="ECO:0000256" key="7">
    <source>
        <dbReference type="PROSITE-ProRule" id="PRU01215"/>
    </source>
</evidence>
<dbReference type="InterPro" id="IPR027370">
    <property type="entry name" value="Znf-RING_euk"/>
</dbReference>
<dbReference type="PANTHER" id="PTHR12170:SF3">
    <property type="entry name" value="GH10162P"/>
    <property type="match status" value="1"/>
</dbReference>
<dbReference type="InterPro" id="IPR013083">
    <property type="entry name" value="Znf_RING/FYVE/PHD"/>
</dbReference>